<dbReference type="Pfam" id="PF01060">
    <property type="entry name" value="TTR-52"/>
    <property type="match status" value="1"/>
</dbReference>
<dbReference type="InterPro" id="IPR038479">
    <property type="entry name" value="Transthyretin-like_sf"/>
</dbReference>
<dbReference type="Proteomes" id="UP001331761">
    <property type="component" value="Unassembled WGS sequence"/>
</dbReference>
<name>A0AAN8EN64_TRICO</name>
<dbReference type="EMBL" id="WIXE01025252">
    <property type="protein sequence ID" value="KAK5964886.1"/>
    <property type="molecule type" value="Genomic_DNA"/>
</dbReference>
<protein>
    <recommendedName>
        <fullName evidence="8">Transthyretin-like family protein</fullName>
    </recommendedName>
</protein>
<dbReference type="InterPro" id="IPR001534">
    <property type="entry name" value="Transthyretin-like"/>
</dbReference>
<gene>
    <name evidence="6" type="ORF">GCK32_012036</name>
</gene>
<accession>A0AAN8EN64</accession>
<dbReference type="Gene3D" id="2.60.40.3330">
    <property type="match status" value="1"/>
</dbReference>
<comment type="caution">
    <text evidence="6">The sequence shown here is derived from an EMBL/GenBank/DDBJ whole genome shotgun (WGS) entry which is preliminary data.</text>
</comment>
<keyword evidence="7" id="KW-1185">Reference proteome</keyword>
<dbReference type="PANTHER" id="PTHR21700">
    <property type="entry name" value="TRANSTHYRETIN-LIKE FAMILY PROTEIN-RELATED"/>
    <property type="match status" value="1"/>
</dbReference>
<sequence length="157" mass="18439">MSCGALRAFLIFHYIMGIHTFLRFMGREQVVGVTGFLYCNGKPVKSARLLLYDRETFSTDKLLALEDIDDELGHFHIKGTAKDMFTLRPVLYILHKCDYRGACHWRTTVPIPQKYVTKGKYVDKYYDLQKFDLSERKNRVISMWCDYTSEDYTEIVP</sequence>
<feature type="signal peptide" evidence="5">
    <location>
        <begin position="1"/>
        <end position="17"/>
    </location>
</feature>
<keyword evidence="3" id="KW-0964">Secreted</keyword>
<keyword evidence="4 5" id="KW-0732">Signal</keyword>
<evidence type="ECO:0000313" key="7">
    <source>
        <dbReference type="Proteomes" id="UP001331761"/>
    </source>
</evidence>
<evidence type="ECO:0000256" key="4">
    <source>
        <dbReference type="ARBA" id="ARBA00022729"/>
    </source>
</evidence>
<dbReference type="GO" id="GO:0005576">
    <property type="term" value="C:extracellular region"/>
    <property type="evidence" value="ECO:0007669"/>
    <property type="project" value="UniProtKB-SubCell"/>
</dbReference>
<evidence type="ECO:0000256" key="1">
    <source>
        <dbReference type="ARBA" id="ARBA00004613"/>
    </source>
</evidence>
<evidence type="ECO:0008006" key="8">
    <source>
        <dbReference type="Google" id="ProtNLM"/>
    </source>
</evidence>
<comment type="similarity">
    <text evidence="2">Belongs to the nematode transthyretin-like family.</text>
</comment>
<organism evidence="6 7">
    <name type="scientific">Trichostrongylus colubriformis</name>
    <name type="common">Black scour worm</name>
    <dbReference type="NCBI Taxonomy" id="6319"/>
    <lineage>
        <taxon>Eukaryota</taxon>
        <taxon>Metazoa</taxon>
        <taxon>Ecdysozoa</taxon>
        <taxon>Nematoda</taxon>
        <taxon>Chromadorea</taxon>
        <taxon>Rhabditida</taxon>
        <taxon>Rhabditina</taxon>
        <taxon>Rhabditomorpha</taxon>
        <taxon>Strongyloidea</taxon>
        <taxon>Trichostrongylidae</taxon>
        <taxon>Trichostrongylus</taxon>
    </lineage>
</organism>
<evidence type="ECO:0000256" key="3">
    <source>
        <dbReference type="ARBA" id="ARBA00022525"/>
    </source>
</evidence>
<evidence type="ECO:0000256" key="2">
    <source>
        <dbReference type="ARBA" id="ARBA00010112"/>
    </source>
</evidence>
<reference evidence="6 7" key="1">
    <citation type="submission" date="2019-10" db="EMBL/GenBank/DDBJ databases">
        <title>Assembly and Annotation for the nematode Trichostrongylus colubriformis.</title>
        <authorList>
            <person name="Martin J."/>
        </authorList>
    </citation>
    <scope>NUCLEOTIDE SEQUENCE [LARGE SCALE GENOMIC DNA]</scope>
    <source>
        <strain evidence="6">G859</strain>
        <tissue evidence="6">Whole worm</tissue>
    </source>
</reference>
<evidence type="ECO:0000256" key="5">
    <source>
        <dbReference type="SAM" id="SignalP"/>
    </source>
</evidence>
<dbReference type="AlphaFoldDB" id="A0AAN8EN64"/>
<evidence type="ECO:0000313" key="6">
    <source>
        <dbReference type="EMBL" id="KAK5964886.1"/>
    </source>
</evidence>
<feature type="chain" id="PRO_5043008892" description="Transthyretin-like family protein" evidence="5">
    <location>
        <begin position="18"/>
        <end position="157"/>
    </location>
</feature>
<dbReference type="GO" id="GO:0009986">
    <property type="term" value="C:cell surface"/>
    <property type="evidence" value="ECO:0007669"/>
    <property type="project" value="InterPro"/>
</dbReference>
<proteinExistence type="inferred from homology"/>
<comment type="subcellular location">
    <subcellularLocation>
        <location evidence="1">Secreted</location>
    </subcellularLocation>
</comment>